<comment type="similarity">
    <text evidence="6">Belongs to the WD repeat UTP18 family.</text>
</comment>
<comment type="caution">
    <text evidence="8">The sequence shown here is derived from an EMBL/GenBank/DDBJ whole genome shotgun (WGS) entry which is preliminary data.</text>
</comment>
<keyword evidence="3" id="KW-0853">WD repeat</keyword>
<dbReference type="PANTHER" id="PTHR18359:SF0">
    <property type="entry name" value="U3 SMALL NUCLEOLAR RNA-ASSOCIATED PROTEIN 18 HOMOLOG"/>
    <property type="match status" value="1"/>
</dbReference>
<dbReference type="Gene3D" id="2.130.10.10">
    <property type="entry name" value="YVTN repeat-like/Quinoprotein amine dehydrogenase"/>
    <property type="match status" value="1"/>
</dbReference>
<evidence type="ECO:0000256" key="6">
    <source>
        <dbReference type="ARBA" id="ARBA00025767"/>
    </source>
</evidence>
<keyword evidence="5" id="KW-0539">Nucleus</keyword>
<evidence type="ECO:0000256" key="4">
    <source>
        <dbReference type="ARBA" id="ARBA00022737"/>
    </source>
</evidence>
<evidence type="ECO:0000256" key="5">
    <source>
        <dbReference type="ARBA" id="ARBA00023242"/>
    </source>
</evidence>
<keyword evidence="2" id="KW-0698">rRNA processing</keyword>
<evidence type="ECO:0000256" key="2">
    <source>
        <dbReference type="ARBA" id="ARBA00022552"/>
    </source>
</evidence>
<accession>A0ABR2KFF6</accession>
<reference evidence="8 9" key="1">
    <citation type="submission" date="2024-04" db="EMBL/GenBank/DDBJ databases">
        <title>Tritrichomonas musculus Genome.</title>
        <authorList>
            <person name="Alves-Ferreira E."/>
            <person name="Grigg M."/>
            <person name="Lorenzi H."/>
            <person name="Galac M."/>
        </authorList>
    </citation>
    <scope>NUCLEOTIDE SEQUENCE [LARGE SCALE GENOMIC DNA]</scope>
    <source>
        <strain evidence="8 9">EAF2021</strain>
    </source>
</reference>
<dbReference type="SMART" id="SM00320">
    <property type="entry name" value="WD40"/>
    <property type="match status" value="6"/>
</dbReference>
<dbReference type="EMBL" id="JAPFFF010000005">
    <property type="protein sequence ID" value="KAK8889819.1"/>
    <property type="molecule type" value="Genomic_DNA"/>
</dbReference>
<evidence type="ECO:0000256" key="7">
    <source>
        <dbReference type="SAM" id="MobiDB-lite"/>
    </source>
</evidence>
<evidence type="ECO:0000313" key="8">
    <source>
        <dbReference type="EMBL" id="KAK8889819.1"/>
    </source>
</evidence>
<organism evidence="8 9">
    <name type="scientific">Tritrichomonas musculus</name>
    <dbReference type="NCBI Taxonomy" id="1915356"/>
    <lineage>
        <taxon>Eukaryota</taxon>
        <taxon>Metamonada</taxon>
        <taxon>Parabasalia</taxon>
        <taxon>Tritrichomonadida</taxon>
        <taxon>Tritrichomonadidae</taxon>
        <taxon>Tritrichomonas</taxon>
    </lineage>
</organism>
<keyword evidence="9" id="KW-1185">Reference proteome</keyword>
<feature type="compositionally biased region" description="Basic and acidic residues" evidence="7">
    <location>
        <begin position="18"/>
        <end position="29"/>
    </location>
</feature>
<evidence type="ECO:0000256" key="3">
    <source>
        <dbReference type="ARBA" id="ARBA00022574"/>
    </source>
</evidence>
<dbReference type="Proteomes" id="UP001470230">
    <property type="component" value="Unassembled WGS sequence"/>
</dbReference>
<dbReference type="PANTHER" id="PTHR18359">
    <property type="entry name" value="WD-REPEAT PROTEIN-RELATED"/>
    <property type="match status" value="1"/>
</dbReference>
<dbReference type="InterPro" id="IPR015943">
    <property type="entry name" value="WD40/YVTN_repeat-like_dom_sf"/>
</dbReference>
<evidence type="ECO:0000313" key="9">
    <source>
        <dbReference type="Proteomes" id="UP001470230"/>
    </source>
</evidence>
<sequence length="429" mass="48225">MSLESIVFPSKHFTNQKESNKKEEPKEKPAAWLDPDDLAMVPNPKLKNMPPSLEGKVDEVEFSALTREKFNQTVEHIDTSWAKKTYNKKETADATDIFSENQNRIPSESLRIDRVADLFPNSKIDNQKGKKASILQISFHPAEEFASVLDSNGCLHIIAVNKDKNSTQDSLPFTNFENHRLCMCYTANGEHIILGGKQGSFITVDIQTRQAFHSRIQGDKNNITRVICSPDNKIIAMIAGKTVHFLNASNKDLLRSVQTSDELKCGAFTDDSCFFVAAGKEGRGLLFDCDNFSAINRFQEPEMQYIHSISISRSRVAIGTDAGVLHVFDFNSLKQQHPKPLFSKMNLVTQIDTVKFNPTGELIVFASSGKKDSLRVLHLASRKVFSNWPTQNTPLSYVRDVAFDHTSKYLAIGNEKGIVTLWELGFYIK</sequence>
<proteinExistence type="inferred from homology"/>
<dbReference type="InterPro" id="IPR045161">
    <property type="entry name" value="Utp18"/>
</dbReference>
<dbReference type="InterPro" id="IPR001680">
    <property type="entry name" value="WD40_rpt"/>
</dbReference>
<protein>
    <submittedName>
        <fullName evidence="8">U3 snoRNP protein</fullName>
    </submittedName>
</protein>
<dbReference type="InterPro" id="IPR036322">
    <property type="entry name" value="WD40_repeat_dom_sf"/>
</dbReference>
<comment type="subcellular location">
    <subcellularLocation>
        <location evidence="1">Nucleus</location>
        <location evidence="1">Nucleolus</location>
    </subcellularLocation>
</comment>
<gene>
    <name evidence="8" type="ORF">M9Y10_034573</name>
</gene>
<dbReference type="SUPFAM" id="SSF50978">
    <property type="entry name" value="WD40 repeat-like"/>
    <property type="match status" value="1"/>
</dbReference>
<evidence type="ECO:0000256" key="1">
    <source>
        <dbReference type="ARBA" id="ARBA00004604"/>
    </source>
</evidence>
<name>A0ABR2KFF6_9EUKA</name>
<keyword evidence="4" id="KW-0677">Repeat</keyword>
<feature type="region of interest" description="Disordered" evidence="7">
    <location>
        <begin position="1"/>
        <end position="40"/>
    </location>
</feature>